<evidence type="ECO:0000313" key="3">
    <source>
        <dbReference type="Proteomes" id="UP000318413"/>
    </source>
</evidence>
<name>A0A502CPY2_9SPHN</name>
<dbReference type="PANTHER" id="PTHR30336:SF20">
    <property type="entry name" value="DUF218 DOMAIN-CONTAINING PROTEIN"/>
    <property type="match status" value="1"/>
</dbReference>
<sequence length="175" mass="18702">MSQPSAIEPAISSERPLIVVFGAAVRADDTPSPALAHRIASAVAASRLYPDAALLCTGAVGRHGASEASVMGRLIGTVIDDARLHLDETSSDTLQSVRAAAAFMRANGFDVAIACTDRYHQPRVRMLFALAGVRSRGLAMPHVGSGAYLRRMRLREAIAIPYDLIAGIAQLRRRR</sequence>
<proteinExistence type="predicted"/>
<comment type="caution">
    <text evidence="2">The sequence shown here is derived from an EMBL/GenBank/DDBJ whole genome shotgun (WGS) entry which is preliminary data.</text>
</comment>
<dbReference type="OrthoDB" id="7269512at2"/>
<dbReference type="Proteomes" id="UP000318413">
    <property type="component" value="Unassembled WGS sequence"/>
</dbReference>
<protein>
    <submittedName>
        <fullName evidence="2">YdcF family protein</fullName>
    </submittedName>
</protein>
<dbReference type="AlphaFoldDB" id="A0A502CPY2"/>
<dbReference type="InterPro" id="IPR003848">
    <property type="entry name" value="DUF218"/>
</dbReference>
<dbReference type="InterPro" id="IPR051599">
    <property type="entry name" value="Cell_Envelope_Assoc"/>
</dbReference>
<reference evidence="2 3" key="1">
    <citation type="journal article" date="2019" name="Environ. Microbiol.">
        <title>Species interactions and distinct microbial communities in high Arctic permafrost affected cryosols are associated with the CH4 and CO2 gas fluxes.</title>
        <authorList>
            <person name="Altshuler I."/>
            <person name="Hamel J."/>
            <person name="Turney S."/>
            <person name="Magnuson E."/>
            <person name="Levesque R."/>
            <person name="Greer C."/>
            <person name="Whyte L.G."/>
        </authorList>
    </citation>
    <scope>NUCLEOTIDE SEQUENCE [LARGE SCALE GENOMIC DNA]</scope>
    <source>
        <strain evidence="2 3">S5.1</strain>
    </source>
</reference>
<dbReference type="Pfam" id="PF02698">
    <property type="entry name" value="DUF218"/>
    <property type="match status" value="1"/>
</dbReference>
<accession>A0A502CPY2</accession>
<dbReference type="PANTHER" id="PTHR30336">
    <property type="entry name" value="INNER MEMBRANE PROTEIN, PROBABLE PERMEASE"/>
    <property type="match status" value="1"/>
</dbReference>
<gene>
    <name evidence="2" type="ORF">EAH84_02610</name>
</gene>
<dbReference type="EMBL" id="RCZK01000001">
    <property type="protein sequence ID" value="TPG15695.1"/>
    <property type="molecule type" value="Genomic_DNA"/>
</dbReference>
<evidence type="ECO:0000313" key="2">
    <source>
        <dbReference type="EMBL" id="TPG15695.1"/>
    </source>
</evidence>
<feature type="domain" description="DUF218" evidence="1">
    <location>
        <begin position="17"/>
        <end position="137"/>
    </location>
</feature>
<evidence type="ECO:0000259" key="1">
    <source>
        <dbReference type="Pfam" id="PF02698"/>
    </source>
</evidence>
<dbReference type="GO" id="GO:0005886">
    <property type="term" value="C:plasma membrane"/>
    <property type="evidence" value="ECO:0007669"/>
    <property type="project" value="TreeGrafter"/>
</dbReference>
<dbReference type="InterPro" id="IPR014729">
    <property type="entry name" value="Rossmann-like_a/b/a_fold"/>
</dbReference>
<dbReference type="CDD" id="cd06259">
    <property type="entry name" value="YdcF-like"/>
    <property type="match status" value="1"/>
</dbReference>
<dbReference type="Gene3D" id="3.40.50.620">
    <property type="entry name" value="HUPs"/>
    <property type="match status" value="1"/>
</dbReference>
<organism evidence="2 3">
    <name type="scientific">Sphingomonas oligophenolica</name>
    <dbReference type="NCBI Taxonomy" id="301154"/>
    <lineage>
        <taxon>Bacteria</taxon>
        <taxon>Pseudomonadati</taxon>
        <taxon>Pseudomonadota</taxon>
        <taxon>Alphaproteobacteria</taxon>
        <taxon>Sphingomonadales</taxon>
        <taxon>Sphingomonadaceae</taxon>
        <taxon>Sphingomonas</taxon>
    </lineage>
</organism>
<keyword evidence="3" id="KW-1185">Reference proteome</keyword>